<protein>
    <submittedName>
        <fullName evidence="8">PTS system mannose-specific EIIBCA component</fullName>
    </submittedName>
</protein>
<dbReference type="Pfam" id="PF02302">
    <property type="entry name" value="PTS_IIB"/>
    <property type="match status" value="1"/>
</dbReference>
<dbReference type="GO" id="GO:0090563">
    <property type="term" value="F:protein-phosphocysteine-sugar phosphotransferase activity"/>
    <property type="evidence" value="ECO:0007669"/>
    <property type="project" value="TreeGrafter"/>
</dbReference>
<keyword evidence="3" id="KW-0762">Sugar transport</keyword>
<dbReference type="CDD" id="cd05569">
    <property type="entry name" value="PTS_IIB_fructose"/>
    <property type="match status" value="1"/>
</dbReference>
<dbReference type="AlphaFoldDB" id="A0A6N2W197"/>
<dbReference type="GO" id="GO:0009401">
    <property type="term" value="P:phosphoenolpyruvate-dependent sugar phosphotransferase system"/>
    <property type="evidence" value="ECO:0007669"/>
    <property type="project" value="UniProtKB-KW"/>
</dbReference>
<evidence type="ECO:0000256" key="4">
    <source>
        <dbReference type="ARBA" id="ARBA00022679"/>
    </source>
</evidence>
<evidence type="ECO:0000256" key="3">
    <source>
        <dbReference type="ARBA" id="ARBA00022597"/>
    </source>
</evidence>
<keyword evidence="6" id="KW-0418">Kinase</keyword>
<dbReference type="GO" id="GO:0022877">
    <property type="term" value="F:protein-N(PI)-phosphohistidine-fructose phosphotransferase system transporter activity"/>
    <property type="evidence" value="ECO:0007669"/>
    <property type="project" value="InterPro"/>
</dbReference>
<dbReference type="Gene3D" id="3.40.50.2300">
    <property type="match status" value="1"/>
</dbReference>
<keyword evidence="1" id="KW-0813">Transport</keyword>
<keyword evidence="2" id="KW-0597">Phosphoprotein</keyword>
<accession>A0A6N2W197</accession>
<keyword evidence="5" id="KW-0598">Phosphotransferase system</keyword>
<evidence type="ECO:0000256" key="6">
    <source>
        <dbReference type="ARBA" id="ARBA00022777"/>
    </source>
</evidence>
<dbReference type="InterPro" id="IPR036095">
    <property type="entry name" value="PTS_EIIB-like_sf"/>
</dbReference>
<keyword evidence="4" id="KW-0808">Transferase</keyword>
<dbReference type="PANTHER" id="PTHR30505:SF0">
    <property type="entry name" value="FRUCTOSE-LIKE PTS SYSTEM EIIBC COMPONENT-RELATED"/>
    <property type="match status" value="1"/>
</dbReference>
<dbReference type="EMBL" id="CACRSX010000064">
    <property type="protein sequence ID" value="VYT36108.1"/>
    <property type="molecule type" value="Genomic_DNA"/>
</dbReference>
<dbReference type="GO" id="GO:0016301">
    <property type="term" value="F:kinase activity"/>
    <property type="evidence" value="ECO:0007669"/>
    <property type="project" value="UniProtKB-KW"/>
</dbReference>
<dbReference type="NCBIfam" id="TIGR00829">
    <property type="entry name" value="FRU"/>
    <property type="match status" value="1"/>
</dbReference>
<dbReference type="SUPFAM" id="SSF52794">
    <property type="entry name" value="PTS system IIB component-like"/>
    <property type="match status" value="1"/>
</dbReference>
<dbReference type="PROSITE" id="PS51099">
    <property type="entry name" value="PTS_EIIB_TYPE_2"/>
    <property type="match status" value="1"/>
</dbReference>
<dbReference type="PANTHER" id="PTHR30505">
    <property type="entry name" value="FRUCTOSE-LIKE PERMEASE"/>
    <property type="match status" value="1"/>
</dbReference>
<name>A0A6N2W197_ANAHA</name>
<gene>
    <name evidence="8" type="primary">manP_5</name>
    <name evidence="8" type="ORF">AHLFYP4_02828</name>
</gene>
<evidence type="ECO:0000256" key="5">
    <source>
        <dbReference type="ARBA" id="ARBA00022683"/>
    </source>
</evidence>
<evidence type="ECO:0000256" key="1">
    <source>
        <dbReference type="ARBA" id="ARBA00022448"/>
    </source>
</evidence>
<sequence length="116" mass="12628">MKILCVTKCPTGMVQTYVAAEKLEQAGKKLGIDLSVETQGAMGIQNQFSPEQIDEADYIVIAADVAIDEASRFGNKKLYVTSLEDAIVHPEQILESLTTKSYSYQDAAVSNKKILG</sequence>
<dbReference type="InterPro" id="IPR013011">
    <property type="entry name" value="PTS_EIIB_2"/>
</dbReference>
<dbReference type="InterPro" id="IPR050864">
    <property type="entry name" value="Bacterial_PTS_Sugar_Transport"/>
</dbReference>
<organism evidence="8">
    <name type="scientific">Anaerostipes hadrus</name>
    <dbReference type="NCBI Taxonomy" id="649756"/>
    <lineage>
        <taxon>Bacteria</taxon>
        <taxon>Bacillati</taxon>
        <taxon>Bacillota</taxon>
        <taxon>Clostridia</taxon>
        <taxon>Lachnospirales</taxon>
        <taxon>Lachnospiraceae</taxon>
        <taxon>Anaerostipes</taxon>
    </lineage>
</organism>
<dbReference type="InterPro" id="IPR003501">
    <property type="entry name" value="PTS_EIIB_2/3"/>
</dbReference>
<dbReference type="GO" id="GO:0005886">
    <property type="term" value="C:plasma membrane"/>
    <property type="evidence" value="ECO:0007669"/>
    <property type="project" value="TreeGrafter"/>
</dbReference>
<evidence type="ECO:0000313" key="8">
    <source>
        <dbReference type="EMBL" id="VYT36108.1"/>
    </source>
</evidence>
<evidence type="ECO:0000259" key="7">
    <source>
        <dbReference type="PROSITE" id="PS51099"/>
    </source>
</evidence>
<reference evidence="8" key="1">
    <citation type="submission" date="2019-11" db="EMBL/GenBank/DDBJ databases">
        <authorList>
            <person name="Feng L."/>
        </authorList>
    </citation>
    <scope>NUCLEOTIDE SEQUENCE</scope>
    <source>
        <strain evidence="8">AhadrusLFYP4</strain>
    </source>
</reference>
<proteinExistence type="predicted"/>
<dbReference type="RefSeq" id="WP_156724371.1">
    <property type="nucleotide sequence ID" value="NZ_CACRSX010000064.1"/>
</dbReference>
<evidence type="ECO:0000256" key="2">
    <source>
        <dbReference type="ARBA" id="ARBA00022553"/>
    </source>
</evidence>
<dbReference type="InterPro" id="IPR003353">
    <property type="entry name" value="PTS_IIB_fruc"/>
</dbReference>
<feature type="domain" description="PTS EIIB type-2" evidence="7">
    <location>
        <begin position="1"/>
        <end position="99"/>
    </location>
</feature>